<organism evidence="1 2">
    <name type="scientific">Sphingomonas yabuuchiae</name>
    <dbReference type="NCBI Taxonomy" id="172044"/>
    <lineage>
        <taxon>Bacteria</taxon>
        <taxon>Pseudomonadati</taxon>
        <taxon>Pseudomonadota</taxon>
        <taxon>Alphaproteobacteria</taxon>
        <taxon>Sphingomonadales</taxon>
        <taxon>Sphingomonadaceae</taxon>
        <taxon>Sphingomonas</taxon>
    </lineage>
</organism>
<evidence type="ECO:0000313" key="1">
    <source>
        <dbReference type="EMBL" id="KTT96079.1"/>
    </source>
</evidence>
<dbReference type="Proteomes" id="UP000073923">
    <property type="component" value="Unassembled WGS sequence"/>
</dbReference>
<proteinExistence type="predicted"/>
<reference evidence="1 2" key="1">
    <citation type="journal article" date="2016" name="Front. Microbiol.">
        <title>Genomic Resource of Rice Seed Associated Bacteria.</title>
        <authorList>
            <person name="Midha S."/>
            <person name="Bansal K."/>
            <person name="Sharma S."/>
            <person name="Kumar N."/>
            <person name="Patil P.P."/>
            <person name="Chaudhry V."/>
            <person name="Patil P.B."/>
        </authorList>
    </citation>
    <scope>NUCLEOTIDE SEQUENCE [LARGE SCALE GENOMIC DNA]</scope>
    <source>
        <strain evidence="1 2">NS355</strain>
    </source>
</reference>
<evidence type="ECO:0000313" key="2">
    <source>
        <dbReference type="Proteomes" id="UP000073923"/>
    </source>
</evidence>
<accession>A0A147ILF5</accession>
<dbReference type="PATRIC" id="fig|172044.3.peg.3583"/>
<protein>
    <submittedName>
        <fullName evidence="1">Uncharacterized protein</fullName>
    </submittedName>
</protein>
<sequence length="157" mass="17359">MIAALILQASITGPLPDDVWADMTYGPSLAYSSETVAFLRDETSSMADPRILRMTLRRHGKPTVTTWADSRTCPGAAEAVRHLQFIPMPTPSLPSNATALILDGVGYRVRFRAHYGSEIGFPLELNSNAGTPLAEWVNRTRVMLKPCWTMTRPEKDV</sequence>
<dbReference type="EMBL" id="LDTF01000095">
    <property type="protein sequence ID" value="KTT96079.1"/>
    <property type="molecule type" value="Genomic_DNA"/>
</dbReference>
<comment type="caution">
    <text evidence="1">The sequence shown here is derived from an EMBL/GenBank/DDBJ whole genome shotgun (WGS) entry which is preliminary data.</text>
</comment>
<name>A0A147ILF5_9SPHN</name>
<dbReference type="AlphaFoldDB" id="A0A147ILF5"/>
<gene>
    <name evidence="1" type="ORF">NS355_15170</name>
</gene>
<dbReference type="RefSeq" id="WP_058746463.1">
    <property type="nucleotide sequence ID" value="NZ_LDTF01000095.1"/>
</dbReference>
<dbReference type="OrthoDB" id="7573645at2"/>